<evidence type="ECO:0000256" key="4">
    <source>
        <dbReference type="ARBA" id="ARBA00022824"/>
    </source>
</evidence>
<name>A0A4W5NKG2_9TELE</name>
<keyword evidence="6" id="KW-0472">Membrane</keyword>
<evidence type="ECO:0000313" key="8">
    <source>
        <dbReference type="Ensembl" id="ENSHHUP00000049805.1"/>
    </source>
</evidence>
<evidence type="ECO:0000256" key="3">
    <source>
        <dbReference type="ARBA" id="ARBA00022692"/>
    </source>
</evidence>
<proteinExistence type="inferred from homology"/>
<comment type="subcellular location">
    <subcellularLocation>
        <location evidence="1">Endoplasmic reticulum membrane</location>
        <topology evidence="1">Multi-pass membrane protein</topology>
    </subcellularLocation>
</comment>
<reference evidence="8" key="2">
    <citation type="submission" date="2025-08" db="UniProtKB">
        <authorList>
            <consortium name="Ensembl"/>
        </authorList>
    </citation>
    <scope>IDENTIFICATION</scope>
</reference>
<dbReference type="GO" id="GO:0005789">
    <property type="term" value="C:endoplasmic reticulum membrane"/>
    <property type="evidence" value="ECO:0007669"/>
    <property type="project" value="UniProtKB-SubCell"/>
</dbReference>
<reference evidence="8" key="3">
    <citation type="submission" date="2025-09" db="UniProtKB">
        <authorList>
            <consortium name="Ensembl"/>
        </authorList>
    </citation>
    <scope>IDENTIFICATION</scope>
</reference>
<organism evidence="8 9">
    <name type="scientific">Hucho hucho</name>
    <name type="common">huchen</name>
    <dbReference type="NCBI Taxonomy" id="62062"/>
    <lineage>
        <taxon>Eukaryota</taxon>
        <taxon>Metazoa</taxon>
        <taxon>Chordata</taxon>
        <taxon>Craniata</taxon>
        <taxon>Vertebrata</taxon>
        <taxon>Euteleostomi</taxon>
        <taxon>Actinopterygii</taxon>
        <taxon>Neopterygii</taxon>
        <taxon>Teleostei</taxon>
        <taxon>Protacanthopterygii</taxon>
        <taxon>Salmoniformes</taxon>
        <taxon>Salmonidae</taxon>
        <taxon>Salmoninae</taxon>
        <taxon>Hucho</taxon>
    </lineage>
</organism>
<dbReference type="GO" id="GO:0007029">
    <property type="term" value="P:endoplasmic reticulum organization"/>
    <property type="evidence" value="ECO:0007669"/>
    <property type="project" value="InterPro"/>
</dbReference>
<dbReference type="GeneTree" id="ENSGT00970000197183"/>
<feature type="region of interest" description="Disordered" evidence="7">
    <location>
        <begin position="1"/>
        <end position="41"/>
    </location>
</feature>
<comment type="similarity">
    <text evidence="2">Belongs to the jagunal family.</text>
</comment>
<evidence type="ECO:0000256" key="2">
    <source>
        <dbReference type="ARBA" id="ARBA00008462"/>
    </source>
</evidence>
<keyword evidence="4" id="KW-0256">Endoplasmic reticulum</keyword>
<evidence type="ECO:0000256" key="5">
    <source>
        <dbReference type="ARBA" id="ARBA00022989"/>
    </source>
</evidence>
<evidence type="ECO:0000256" key="6">
    <source>
        <dbReference type="ARBA" id="ARBA00023136"/>
    </source>
</evidence>
<dbReference type="InterPro" id="IPR009787">
    <property type="entry name" value="Jagunal"/>
</dbReference>
<evidence type="ECO:0000313" key="9">
    <source>
        <dbReference type="Proteomes" id="UP000314982"/>
    </source>
</evidence>
<keyword evidence="3" id="KW-0812">Transmembrane</keyword>
<keyword evidence="9" id="KW-1185">Reference proteome</keyword>
<dbReference type="AlphaFoldDB" id="A0A4W5NKG2"/>
<keyword evidence="5" id="KW-1133">Transmembrane helix</keyword>
<reference evidence="9" key="1">
    <citation type="submission" date="2018-06" db="EMBL/GenBank/DDBJ databases">
        <title>Genome assembly of Danube salmon.</title>
        <authorList>
            <person name="Macqueen D.J."/>
            <person name="Gundappa M.K."/>
        </authorList>
    </citation>
    <scope>NUCLEOTIDE SEQUENCE [LARGE SCALE GENOMIC DNA]</scope>
</reference>
<accession>A0A4W5NKG2</accession>
<protein>
    <submittedName>
        <fullName evidence="8">Uncharacterized protein</fullName>
    </submittedName>
</protein>
<sequence length="140" mass="15660">RQHPTQGNVPSHCPGIFRPEEGVPPTGPPTPLPVASGLPSRDQPCLDSEATAQVTVRQLNLVSHSQVAAPYQWEYPYLLSIIPSLFSFMALPKNNITPLIYWGMEMFSVAQQLYRHAFRFVGEVVNGFRRKVILLGHTHD</sequence>
<dbReference type="Proteomes" id="UP000314982">
    <property type="component" value="Unassembled WGS sequence"/>
</dbReference>
<evidence type="ECO:0000256" key="1">
    <source>
        <dbReference type="ARBA" id="ARBA00004477"/>
    </source>
</evidence>
<dbReference type="Pfam" id="PF07086">
    <property type="entry name" value="Jagunal"/>
    <property type="match status" value="1"/>
</dbReference>
<dbReference type="Ensembl" id="ENSHHUT00000051593.1">
    <property type="protein sequence ID" value="ENSHHUP00000049805.1"/>
    <property type="gene ID" value="ENSHHUG00000030101.1"/>
</dbReference>
<evidence type="ECO:0000256" key="7">
    <source>
        <dbReference type="SAM" id="MobiDB-lite"/>
    </source>
</evidence>